<evidence type="ECO:0000259" key="7">
    <source>
        <dbReference type="PROSITE" id="PS50112"/>
    </source>
</evidence>
<dbReference type="SMART" id="SM00086">
    <property type="entry name" value="PAC"/>
    <property type="match status" value="4"/>
</dbReference>
<evidence type="ECO:0000256" key="2">
    <source>
        <dbReference type="ARBA" id="ARBA00012438"/>
    </source>
</evidence>
<dbReference type="NCBIfam" id="TIGR00229">
    <property type="entry name" value="sensory_box"/>
    <property type="match status" value="3"/>
</dbReference>
<protein>
    <recommendedName>
        <fullName evidence="2">histidine kinase</fullName>
        <ecNumber evidence="2">2.7.13.3</ecNumber>
    </recommendedName>
</protein>
<dbReference type="Proteomes" id="UP000480178">
    <property type="component" value="Chromosome"/>
</dbReference>
<dbReference type="AlphaFoldDB" id="A0A6C0GPS9"/>
<keyword evidence="10" id="KW-1185">Reference proteome</keyword>
<feature type="domain" description="PAC" evidence="8">
    <location>
        <begin position="540"/>
        <end position="593"/>
    </location>
</feature>
<feature type="domain" description="PAS" evidence="7">
    <location>
        <begin position="467"/>
        <end position="537"/>
    </location>
</feature>
<accession>A0A6C0GPS9</accession>
<dbReference type="EC" id="2.7.13.3" evidence="2"/>
<evidence type="ECO:0000313" key="9">
    <source>
        <dbReference type="EMBL" id="QHT69844.1"/>
    </source>
</evidence>
<feature type="coiled-coil region" evidence="6">
    <location>
        <begin position="6"/>
        <end position="72"/>
    </location>
</feature>
<comment type="catalytic activity">
    <reaction evidence="1">
        <text>ATP + protein L-histidine = ADP + protein N-phospho-L-histidine.</text>
        <dbReference type="EC" id="2.7.13.3"/>
    </reaction>
</comment>
<dbReference type="GO" id="GO:0006355">
    <property type="term" value="P:regulation of DNA-templated transcription"/>
    <property type="evidence" value="ECO:0007669"/>
    <property type="project" value="InterPro"/>
</dbReference>
<dbReference type="InterPro" id="IPR013655">
    <property type="entry name" value="PAS_fold_3"/>
</dbReference>
<evidence type="ECO:0000256" key="3">
    <source>
        <dbReference type="ARBA" id="ARBA00022553"/>
    </source>
</evidence>
<dbReference type="PROSITE" id="PS50112">
    <property type="entry name" value="PAS"/>
    <property type="match status" value="2"/>
</dbReference>
<evidence type="ECO:0000256" key="1">
    <source>
        <dbReference type="ARBA" id="ARBA00000085"/>
    </source>
</evidence>
<dbReference type="KEGG" id="rhoz:GXP67_25955"/>
<dbReference type="InterPro" id="IPR001610">
    <property type="entry name" value="PAC"/>
</dbReference>
<proteinExistence type="predicted"/>
<dbReference type="PROSITE" id="PS50113">
    <property type="entry name" value="PAC"/>
    <property type="match status" value="3"/>
</dbReference>
<keyword evidence="4" id="KW-0808">Transferase</keyword>
<keyword evidence="6" id="KW-0175">Coiled coil</keyword>
<dbReference type="InterPro" id="IPR000014">
    <property type="entry name" value="PAS"/>
</dbReference>
<dbReference type="EMBL" id="CP048222">
    <property type="protein sequence ID" value="QHT69844.1"/>
    <property type="molecule type" value="Genomic_DNA"/>
</dbReference>
<reference evidence="9 10" key="1">
    <citation type="submission" date="2020-01" db="EMBL/GenBank/DDBJ databases">
        <authorList>
            <person name="Kim M.K."/>
        </authorList>
    </citation>
    <scope>NUCLEOTIDE SEQUENCE [LARGE SCALE GENOMIC DNA]</scope>
    <source>
        <strain evidence="9 10">172606-1</strain>
    </source>
</reference>
<keyword evidence="5" id="KW-0418">Kinase</keyword>
<dbReference type="RefSeq" id="WP_162445828.1">
    <property type="nucleotide sequence ID" value="NZ_CP048222.1"/>
</dbReference>
<feature type="domain" description="PAS" evidence="7">
    <location>
        <begin position="74"/>
        <end position="144"/>
    </location>
</feature>
<dbReference type="SMART" id="SM00091">
    <property type="entry name" value="PAS"/>
    <property type="match status" value="4"/>
</dbReference>
<dbReference type="Pfam" id="PF13426">
    <property type="entry name" value="PAS_9"/>
    <property type="match status" value="1"/>
</dbReference>
<dbReference type="PANTHER" id="PTHR43304">
    <property type="entry name" value="PHYTOCHROME-LIKE PROTEIN CPH1"/>
    <property type="match status" value="1"/>
</dbReference>
<feature type="domain" description="PAC" evidence="8">
    <location>
        <begin position="147"/>
        <end position="202"/>
    </location>
</feature>
<evidence type="ECO:0000256" key="6">
    <source>
        <dbReference type="SAM" id="Coils"/>
    </source>
</evidence>
<organism evidence="9 10">
    <name type="scientific">Rhodocytophaga rosea</name>
    <dbReference type="NCBI Taxonomy" id="2704465"/>
    <lineage>
        <taxon>Bacteria</taxon>
        <taxon>Pseudomonadati</taxon>
        <taxon>Bacteroidota</taxon>
        <taxon>Cytophagia</taxon>
        <taxon>Cytophagales</taxon>
        <taxon>Rhodocytophagaceae</taxon>
        <taxon>Rhodocytophaga</taxon>
    </lineage>
</organism>
<sequence>MPINLMIDQDEKNKRLEALRSRAEKRLKLVEGGDTEAAKEKKLNRLVHELQVHQVELEMQNEELQYSRVEIEKSRDQYADLYNFAPIPYLTLDTEGHIIQHNLMAAQLLGYERKHLQHKRLINFVAPEDSHTFYSFFKTIHDASARQIIQVELITKNGERRVVQLQAIPSRHTSAGSGKDSEILLTATDITDLKKAEAEIRNTERFKHIIEGIPGMYLFLAPDHIVMEASNDYLQMFHLERERVVGYTILELFTQTASHNGFTTALQQSLLQVTYHQKPHTTPVLRYDITLPDGNLEQRYWRVTHSPVLNKHNQVDYIIQQMMDVTREYLAQQEIESSRQRFEMLALASNDIVWEWNMITGLWWWNQNLESHFGYNRATLEPGMEAWTNRIHPEDKDRAITQLMDTVINGKTECRQEYRFRRINGTYAYVLDRAYALQEGGGKTIRMLGTMVDITEQKEAEFSLRKINERFRLLLDTIPQLAWITEPDGNAIFYNHKWNEYTGTDVHILKGWEWQQHVHPEDAARIYDVWETALHTGQTALLQGRWRRASTGQYRWHTGQIIPVHNENGQISNWVGSLIDIHDQKLVEEALRDNAELRETKRKLQTERDFSRSLIDNTIDGIFTFDHTPC</sequence>
<dbReference type="Pfam" id="PF08447">
    <property type="entry name" value="PAS_3"/>
    <property type="match status" value="2"/>
</dbReference>
<gene>
    <name evidence="9" type="ORF">GXP67_25955</name>
</gene>
<dbReference type="PANTHER" id="PTHR43304:SF1">
    <property type="entry name" value="PAC DOMAIN-CONTAINING PROTEIN"/>
    <property type="match status" value="1"/>
</dbReference>
<dbReference type="InterPro" id="IPR052162">
    <property type="entry name" value="Sensor_kinase/Photoreceptor"/>
</dbReference>
<dbReference type="SUPFAM" id="SSF55785">
    <property type="entry name" value="PYP-like sensor domain (PAS domain)"/>
    <property type="match status" value="4"/>
</dbReference>
<evidence type="ECO:0000256" key="4">
    <source>
        <dbReference type="ARBA" id="ARBA00022679"/>
    </source>
</evidence>
<keyword evidence="3" id="KW-0597">Phosphoprotein</keyword>
<evidence type="ECO:0000256" key="5">
    <source>
        <dbReference type="ARBA" id="ARBA00022777"/>
    </source>
</evidence>
<name>A0A6C0GPS9_9BACT</name>
<dbReference type="InterPro" id="IPR013767">
    <property type="entry name" value="PAS_fold"/>
</dbReference>
<evidence type="ECO:0000313" key="10">
    <source>
        <dbReference type="Proteomes" id="UP000480178"/>
    </source>
</evidence>
<dbReference type="InterPro" id="IPR035965">
    <property type="entry name" value="PAS-like_dom_sf"/>
</dbReference>
<dbReference type="Gene3D" id="3.30.450.20">
    <property type="entry name" value="PAS domain"/>
    <property type="match status" value="4"/>
</dbReference>
<dbReference type="GO" id="GO:0004673">
    <property type="term" value="F:protein histidine kinase activity"/>
    <property type="evidence" value="ECO:0007669"/>
    <property type="project" value="UniProtKB-EC"/>
</dbReference>
<feature type="domain" description="PAC" evidence="8">
    <location>
        <begin position="414"/>
        <end position="466"/>
    </location>
</feature>
<dbReference type="Pfam" id="PF00989">
    <property type="entry name" value="PAS"/>
    <property type="match status" value="1"/>
</dbReference>
<dbReference type="InterPro" id="IPR000700">
    <property type="entry name" value="PAS-assoc_C"/>
</dbReference>
<evidence type="ECO:0000259" key="8">
    <source>
        <dbReference type="PROSITE" id="PS50113"/>
    </source>
</evidence>
<dbReference type="FunFam" id="3.30.450.20:FF:000099">
    <property type="entry name" value="Sensory box sensor histidine kinase"/>
    <property type="match status" value="1"/>
</dbReference>
<dbReference type="CDD" id="cd00130">
    <property type="entry name" value="PAS"/>
    <property type="match status" value="3"/>
</dbReference>